<accession>A0A367ZTW4</accession>
<feature type="compositionally biased region" description="Basic and acidic residues" evidence="1">
    <location>
        <begin position="39"/>
        <end position="51"/>
    </location>
</feature>
<sequence length="51" mass="5437">MARQQQRMIAQINGTQGGVVPLIRRPLAIPAPFASEGSARTKGDEDGCKQS</sequence>
<evidence type="ECO:0000313" key="3">
    <source>
        <dbReference type="Proteomes" id="UP000252355"/>
    </source>
</evidence>
<proteinExistence type="predicted"/>
<evidence type="ECO:0000313" key="2">
    <source>
        <dbReference type="EMBL" id="RCK80792.1"/>
    </source>
</evidence>
<protein>
    <submittedName>
        <fullName evidence="2">Uncharacterized protein</fullName>
    </submittedName>
</protein>
<name>A0A367ZTW4_9BACT</name>
<comment type="caution">
    <text evidence="2">The sequence shown here is derived from an EMBL/GenBank/DDBJ whole genome shotgun (WGS) entry which is preliminary data.</text>
</comment>
<feature type="region of interest" description="Disordered" evidence="1">
    <location>
        <begin position="30"/>
        <end position="51"/>
    </location>
</feature>
<dbReference type="Proteomes" id="UP000252355">
    <property type="component" value="Unassembled WGS sequence"/>
</dbReference>
<dbReference type="AlphaFoldDB" id="A0A367ZTW4"/>
<reference evidence="2 3" key="1">
    <citation type="submission" date="2018-05" db="EMBL/GenBank/DDBJ databases">
        <title>A metagenomic window into the 2 km-deep terrestrial subsurface aquifer revealed taxonomically and functionally diverse microbial community comprising novel uncultured bacterial lineages.</title>
        <authorList>
            <person name="Kadnikov V.V."/>
            <person name="Mardanov A.V."/>
            <person name="Beletsky A.V."/>
            <person name="Banks D."/>
            <person name="Pimenov N.V."/>
            <person name="Frank Y.A."/>
            <person name="Karnachuk O.V."/>
            <person name="Ravin N.V."/>
        </authorList>
    </citation>
    <scope>NUCLEOTIDE SEQUENCE [LARGE SCALE GENOMIC DNA]</scope>
    <source>
        <strain evidence="2">BY5</strain>
    </source>
</reference>
<dbReference type="EMBL" id="QOQW01000004">
    <property type="protein sequence ID" value="RCK80792.1"/>
    <property type="molecule type" value="Genomic_DNA"/>
</dbReference>
<gene>
    <name evidence="2" type="ORF">OZSIB_2680</name>
</gene>
<organism evidence="2 3">
    <name type="scientific">Candidatus Ozemobacter sibiricus</name>
    <dbReference type="NCBI Taxonomy" id="2268124"/>
    <lineage>
        <taxon>Bacteria</taxon>
        <taxon>Candidatus Ozemobacteria</taxon>
        <taxon>Candidatus Ozemobacterales</taxon>
        <taxon>Candidatus Ozemobacteraceae</taxon>
        <taxon>Candidatus Ozemobacter</taxon>
    </lineage>
</organism>
<evidence type="ECO:0000256" key="1">
    <source>
        <dbReference type="SAM" id="MobiDB-lite"/>
    </source>
</evidence>